<feature type="region of interest" description="Disordered" evidence="6">
    <location>
        <begin position="319"/>
        <end position="342"/>
    </location>
</feature>
<dbReference type="FunFam" id="1.10.472.10:FF:000040">
    <property type="entry name" value="D6-type cyclin"/>
    <property type="match status" value="1"/>
</dbReference>
<dbReference type="EMBL" id="JAXQNO010000002">
    <property type="protein sequence ID" value="KAK4802410.1"/>
    <property type="molecule type" value="Genomic_DNA"/>
</dbReference>
<dbReference type="CDD" id="cd20543">
    <property type="entry name" value="CYCLIN_AtCycD-like_rpt1"/>
    <property type="match status" value="1"/>
</dbReference>
<dbReference type="PROSITE" id="PS00292">
    <property type="entry name" value="CYCLINS"/>
    <property type="match status" value="1"/>
</dbReference>
<dbReference type="Proteomes" id="UP001346149">
    <property type="component" value="Unassembled WGS sequence"/>
</dbReference>
<evidence type="ECO:0000256" key="4">
    <source>
        <dbReference type="ARBA" id="ARBA00023306"/>
    </source>
</evidence>
<dbReference type="Pfam" id="PF00134">
    <property type="entry name" value="Cyclin_N"/>
    <property type="match status" value="1"/>
</dbReference>
<accession>A0AAN7MAK9</accession>
<dbReference type="FunFam" id="1.10.472.10:FF:000060">
    <property type="entry name" value="D6-type cyclin"/>
    <property type="match status" value="1"/>
</dbReference>
<evidence type="ECO:0000256" key="5">
    <source>
        <dbReference type="RuleBase" id="RU000383"/>
    </source>
</evidence>
<dbReference type="Gene3D" id="1.10.472.10">
    <property type="entry name" value="Cyclin-like"/>
    <property type="match status" value="2"/>
</dbReference>
<dbReference type="InterPro" id="IPR039361">
    <property type="entry name" value="Cyclin"/>
</dbReference>
<dbReference type="CDD" id="cd20544">
    <property type="entry name" value="CYCLIN_AtCycD-like_rpt2"/>
    <property type="match status" value="1"/>
</dbReference>
<comment type="caution">
    <text evidence="8">The sequence shown here is derived from an EMBL/GenBank/DDBJ whole genome shotgun (WGS) entry which is preliminary data.</text>
</comment>
<dbReference type="PANTHER" id="PTHR10177">
    <property type="entry name" value="CYCLINS"/>
    <property type="match status" value="1"/>
</dbReference>
<evidence type="ECO:0000256" key="3">
    <source>
        <dbReference type="ARBA" id="ARBA00023127"/>
    </source>
</evidence>
<evidence type="ECO:0000256" key="6">
    <source>
        <dbReference type="SAM" id="MobiDB-lite"/>
    </source>
</evidence>
<dbReference type="Pfam" id="PF02984">
    <property type="entry name" value="Cyclin_C"/>
    <property type="match status" value="1"/>
</dbReference>
<dbReference type="InterPro" id="IPR004367">
    <property type="entry name" value="Cyclin_C-dom"/>
</dbReference>
<organism evidence="8 9">
    <name type="scientific">Trapa natans</name>
    <name type="common">Water chestnut</name>
    <dbReference type="NCBI Taxonomy" id="22666"/>
    <lineage>
        <taxon>Eukaryota</taxon>
        <taxon>Viridiplantae</taxon>
        <taxon>Streptophyta</taxon>
        <taxon>Embryophyta</taxon>
        <taxon>Tracheophyta</taxon>
        <taxon>Spermatophyta</taxon>
        <taxon>Magnoliopsida</taxon>
        <taxon>eudicotyledons</taxon>
        <taxon>Gunneridae</taxon>
        <taxon>Pentapetalae</taxon>
        <taxon>rosids</taxon>
        <taxon>malvids</taxon>
        <taxon>Myrtales</taxon>
        <taxon>Lythraceae</taxon>
        <taxon>Trapa</taxon>
    </lineage>
</organism>
<evidence type="ECO:0000256" key="1">
    <source>
        <dbReference type="ARBA" id="ARBA00009065"/>
    </source>
</evidence>
<feature type="compositionally biased region" description="Polar residues" evidence="6">
    <location>
        <begin position="330"/>
        <end position="342"/>
    </location>
</feature>
<keyword evidence="2" id="KW-0132">Cell division</keyword>
<gene>
    <name evidence="8" type="ORF">SAY86_000613</name>
</gene>
<dbReference type="InterPro" id="IPR013763">
    <property type="entry name" value="Cyclin-like_dom"/>
</dbReference>
<protein>
    <recommendedName>
        <fullName evidence="7">Cyclin-like domain-containing protein</fullName>
    </recommendedName>
</protein>
<evidence type="ECO:0000313" key="8">
    <source>
        <dbReference type="EMBL" id="KAK4802410.1"/>
    </source>
</evidence>
<evidence type="ECO:0000259" key="7">
    <source>
        <dbReference type="SMART" id="SM00385"/>
    </source>
</evidence>
<proteinExistence type="inferred from homology"/>
<evidence type="ECO:0000313" key="9">
    <source>
        <dbReference type="Proteomes" id="UP001346149"/>
    </source>
</evidence>
<dbReference type="AlphaFoldDB" id="A0AAN7MAK9"/>
<keyword evidence="4" id="KW-0131">Cell cycle</keyword>
<dbReference type="InterPro" id="IPR048258">
    <property type="entry name" value="Cyclins_cyclin-box"/>
</dbReference>
<dbReference type="SUPFAM" id="SSF47954">
    <property type="entry name" value="Cyclin-like"/>
    <property type="match status" value="1"/>
</dbReference>
<dbReference type="SMART" id="SM00385">
    <property type="entry name" value="CYCLIN"/>
    <property type="match status" value="1"/>
</dbReference>
<name>A0AAN7MAK9_TRANT</name>
<dbReference type="GO" id="GO:0051301">
    <property type="term" value="P:cell division"/>
    <property type="evidence" value="ECO:0007669"/>
    <property type="project" value="UniProtKB-KW"/>
</dbReference>
<dbReference type="InterPro" id="IPR006671">
    <property type="entry name" value="Cyclin_N"/>
</dbReference>
<keyword evidence="9" id="KW-1185">Reference proteome</keyword>
<feature type="domain" description="Cyclin-like" evidence="7">
    <location>
        <begin position="100"/>
        <end position="188"/>
    </location>
</feature>
<evidence type="ECO:0000256" key="2">
    <source>
        <dbReference type="ARBA" id="ARBA00022618"/>
    </source>
</evidence>
<keyword evidence="3 5" id="KW-0195">Cyclin</keyword>
<sequence length="342" mass="38729">MIPSFIDSSSGLLCVEDNSSALLYDNEIPRAKSSYVVAWHHQDSDLNDAGKELLLSDMLLSVELLSEMLEKESQYMPRHDYVNRLRGGDLDIAARKEAVDWIRKIHDHFRLGPLSAYLSVRYFDRFISSNELPKSKHWMTQLLAVACVSLAAKLEEIEVPLSPDIQVVDSNYVFEGRTVRRMELLVMNKLNWRLRAVTPFSFINHFLWKINGDKRPPEASLLKSIQIILRTVEVTEFLEFKPSDIAAAVAISVEEERRTVEPAKAILILSNLVQKERVDGCMGLIHNLLLITGSTQGVTLPHSPNGVLDTSCWSNRSDESTFISGDDSSDNTPQTMRPNIYR</sequence>
<dbReference type="InterPro" id="IPR036915">
    <property type="entry name" value="Cyclin-like_sf"/>
</dbReference>
<comment type="similarity">
    <text evidence="1">Belongs to the cyclin family. Cyclin D subfamily.</text>
</comment>
<reference evidence="8 9" key="1">
    <citation type="journal article" date="2023" name="Hortic Res">
        <title>Pangenome of water caltrop reveals structural variations and asymmetric subgenome divergence after allopolyploidization.</title>
        <authorList>
            <person name="Zhang X."/>
            <person name="Chen Y."/>
            <person name="Wang L."/>
            <person name="Yuan Y."/>
            <person name="Fang M."/>
            <person name="Shi L."/>
            <person name="Lu R."/>
            <person name="Comes H.P."/>
            <person name="Ma Y."/>
            <person name="Chen Y."/>
            <person name="Huang G."/>
            <person name="Zhou Y."/>
            <person name="Zheng Z."/>
            <person name="Qiu Y."/>
        </authorList>
    </citation>
    <scope>NUCLEOTIDE SEQUENCE [LARGE SCALE GENOMIC DNA]</scope>
    <source>
        <strain evidence="8">F231</strain>
    </source>
</reference>